<evidence type="ECO:0008006" key="3">
    <source>
        <dbReference type="Google" id="ProtNLM"/>
    </source>
</evidence>
<dbReference type="SUPFAM" id="SSF52833">
    <property type="entry name" value="Thioredoxin-like"/>
    <property type="match status" value="1"/>
</dbReference>
<dbReference type="EMBL" id="KQ030571">
    <property type="protein sequence ID" value="KJZ71505.1"/>
    <property type="molecule type" value="Genomic_DNA"/>
</dbReference>
<dbReference type="InterPro" id="IPR036249">
    <property type="entry name" value="Thioredoxin-like_sf"/>
</dbReference>
<evidence type="ECO:0000313" key="1">
    <source>
        <dbReference type="EMBL" id="KJZ71505.1"/>
    </source>
</evidence>
<reference evidence="1 2" key="1">
    <citation type="journal article" date="2014" name="Genome Biol. Evol.">
        <title>Comparative genomics and transcriptomics analyses reveal divergent lifestyle features of nematode endoparasitic fungus Hirsutella minnesotensis.</title>
        <authorList>
            <person name="Lai Y."/>
            <person name="Liu K."/>
            <person name="Zhang X."/>
            <person name="Zhang X."/>
            <person name="Li K."/>
            <person name="Wang N."/>
            <person name="Shu C."/>
            <person name="Wu Y."/>
            <person name="Wang C."/>
            <person name="Bushley K.E."/>
            <person name="Xiang M."/>
            <person name="Liu X."/>
        </authorList>
    </citation>
    <scope>NUCLEOTIDE SEQUENCE [LARGE SCALE GENOMIC DNA]</scope>
    <source>
        <strain evidence="1 2">3608</strain>
    </source>
</reference>
<gene>
    <name evidence="1" type="ORF">HIM_09093</name>
</gene>
<dbReference type="Pfam" id="PF05988">
    <property type="entry name" value="DUF899"/>
    <property type="match status" value="1"/>
</dbReference>
<proteinExistence type="predicted"/>
<organism evidence="1 2">
    <name type="scientific">Hirsutella minnesotensis 3608</name>
    <dbReference type="NCBI Taxonomy" id="1043627"/>
    <lineage>
        <taxon>Eukaryota</taxon>
        <taxon>Fungi</taxon>
        <taxon>Dikarya</taxon>
        <taxon>Ascomycota</taxon>
        <taxon>Pezizomycotina</taxon>
        <taxon>Sordariomycetes</taxon>
        <taxon>Hypocreomycetidae</taxon>
        <taxon>Hypocreales</taxon>
        <taxon>Ophiocordycipitaceae</taxon>
        <taxon>Hirsutella</taxon>
    </lineage>
</organism>
<name>A0A0F7ZLV8_9HYPO</name>
<dbReference type="InterPro" id="IPR010296">
    <property type="entry name" value="DUF899_thioredox"/>
</dbReference>
<protein>
    <recommendedName>
        <fullName evidence="3">Thioredoxin domain-containing protein</fullName>
    </recommendedName>
</protein>
<accession>A0A0F7ZLV8</accession>
<dbReference type="Proteomes" id="UP000054481">
    <property type="component" value="Unassembled WGS sequence"/>
</dbReference>
<dbReference type="Gene3D" id="3.40.30.10">
    <property type="entry name" value="Glutaredoxin"/>
    <property type="match status" value="1"/>
</dbReference>
<sequence>MSQPEDKGRPKIASREEWLVARKALLEKEKELTRANDALSAERRALPMVRVDKRYTFRSLGGEVVTLADLFDGKDQLIVYHFMFAPNDDQGCYGCSHTADALPDVRHLRLKNTNLVCVSRAPPDKLRPFRVRNGWTWPWFSSQDSDFNYDFGATVDEARLPAELNFRSKGETQALGKSWYTGDVPGFSIFFRNDGRVFHTYSTFARGGDKVIPTLQLLDMTPLGRQIGPYGPAEFKLKDEYDDEPALGS</sequence>
<dbReference type="OrthoDB" id="3503208at2759"/>
<evidence type="ECO:0000313" key="2">
    <source>
        <dbReference type="Proteomes" id="UP000054481"/>
    </source>
</evidence>
<dbReference type="AlphaFoldDB" id="A0A0F7ZLV8"/>
<keyword evidence="2" id="KW-1185">Reference proteome</keyword>